<feature type="region of interest" description="Disordered" evidence="1">
    <location>
        <begin position="56"/>
        <end position="79"/>
    </location>
</feature>
<reference evidence="2 3" key="1">
    <citation type="journal article" date="2013" name="PLoS ONE">
        <title>Assembly-driven community genomics of a hypersaline microbial ecosystem.</title>
        <authorList>
            <person name="Podell S."/>
            <person name="Ugalde J.A."/>
            <person name="Narasingarao P."/>
            <person name="Banfield J.F."/>
            <person name="Heidelberg K.B."/>
            <person name="Allen E.E."/>
        </authorList>
    </citation>
    <scope>NUCLEOTIDE SEQUENCE [LARGE SCALE GENOMIC DNA]</scope>
    <source>
        <strain evidence="3">J07HQW2</strain>
    </source>
</reference>
<evidence type="ECO:0000313" key="3">
    <source>
        <dbReference type="Proteomes" id="UP000030710"/>
    </source>
</evidence>
<sequence>MWDAISEIPDVGPLKAYMKTKYCWKNLNLNSQSSQKVIEELSDAFQSWFDVRHKDETANPPGYRKESDTRPRSTVTFKEDGFKLDTKHDQVRLSKGENLTDGSDGEISCCVSLKPAPMLL</sequence>
<proteinExistence type="predicted"/>
<dbReference type="EMBL" id="KE356561">
    <property type="protein sequence ID" value="ERG97351.1"/>
    <property type="molecule type" value="Genomic_DNA"/>
</dbReference>
<protein>
    <submittedName>
        <fullName evidence="2">Putative transposase</fullName>
    </submittedName>
</protein>
<dbReference type="eggNOG" id="arCOG00683">
    <property type="taxonomic scope" value="Archaea"/>
</dbReference>
<accession>U1PXZ9</accession>
<dbReference type="HOGENOM" id="CLU_2044378_0_0_2"/>
<dbReference type="Proteomes" id="UP000030710">
    <property type="component" value="Unassembled WGS sequence"/>
</dbReference>
<name>U1PXZ9_9EURY</name>
<dbReference type="STRING" id="1238425.J07HQW2_03837"/>
<gene>
    <name evidence="2" type="ORF">J07HQW2_03837</name>
</gene>
<evidence type="ECO:0000256" key="1">
    <source>
        <dbReference type="SAM" id="MobiDB-lite"/>
    </source>
</evidence>
<dbReference type="AlphaFoldDB" id="U1PXZ9"/>
<organism evidence="2 3">
    <name type="scientific">Haloquadratum walsbyi J07HQW2</name>
    <dbReference type="NCBI Taxonomy" id="1238425"/>
    <lineage>
        <taxon>Archaea</taxon>
        <taxon>Methanobacteriati</taxon>
        <taxon>Methanobacteriota</taxon>
        <taxon>Stenosarchaea group</taxon>
        <taxon>Halobacteria</taxon>
        <taxon>Halobacteriales</taxon>
        <taxon>Haloferacaceae</taxon>
        <taxon>Haloquadratum</taxon>
    </lineage>
</organism>
<evidence type="ECO:0000313" key="2">
    <source>
        <dbReference type="EMBL" id="ERG97351.1"/>
    </source>
</evidence>